<dbReference type="EMBL" id="HE999757">
    <property type="protein sequence ID" value="CCO12120.2"/>
    <property type="molecule type" value="Genomic_DNA"/>
</dbReference>
<evidence type="ECO:0000313" key="3">
    <source>
        <dbReference type="Proteomes" id="UP000000212"/>
    </source>
</evidence>
<dbReference type="GO" id="GO:0009253">
    <property type="term" value="P:peptidoglycan catabolic process"/>
    <property type="evidence" value="ECO:0007669"/>
    <property type="project" value="InterPro"/>
</dbReference>
<dbReference type="HOGENOM" id="CLU_899222_0_0_9"/>
<dbReference type="Gene3D" id="3.40.80.10">
    <property type="entry name" value="Peptidoglycan recognition protein-like"/>
    <property type="match status" value="1"/>
</dbReference>
<proteinExistence type="predicted"/>
<dbReference type="GO" id="GO:0008745">
    <property type="term" value="F:N-acetylmuramoyl-L-alanine amidase activity"/>
    <property type="evidence" value="ECO:0007669"/>
    <property type="project" value="UniProtKB-EC"/>
</dbReference>
<keyword evidence="3" id="KW-1185">Reference proteome</keyword>
<dbReference type="OrthoDB" id="2156809at2"/>
<dbReference type="AlphaFoldDB" id="K8E5T2"/>
<dbReference type="InterPro" id="IPR036505">
    <property type="entry name" value="Amidase/PGRP_sf"/>
</dbReference>
<dbReference type="Proteomes" id="UP000000212">
    <property type="component" value="Chromosome"/>
</dbReference>
<dbReference type="SMART" id="SM00644">
    <property type="entry name" value="Ami_2"/>
    <property type="match status" value="1"/>
</dbReference>
<dbReference type="SUPFAM" id="SSF55846">
    <property type="entry name" value="N-acetylmuramoyl-L-alanine amidase-like"/>
    <property type="match status" value="1"/>
</dbReference>
<sequence>MNYKIDIVNAQTNSLKPLGAVIHNDAGSMTPFQYIEWLKGRDLELGFAHFYINRNENYQAMETNRVAWHCGNSWGNGNLLSYEVCESFSASDTDFLANEEAVFQQVAKDFKLYAITPNRDTVRLHKEFFNTACPHRSWDLHGKELNAVKDYFISRVAHYMGLIKPETIIPVGGISVGTNIYANFGSLVDSSVKPSPGPIGPVNSAWVTDFIPGRPSPYEISRDGKVAGYTARANISRVNQLPANSIPEGSNVTCYRNSVSADRTPLNPTGYQTYWVAQYLDGGKKAPYRLVKNGMTAGFADRDNIQLVN</sequence>
<accession>K8E5T2</accession>
<dbReference type="eggNOG" id="COG5632">
    <property type="taxonomic scope" value="Bacteria"/>
</dbReference>
<dbReference type="RefSeq" id="WP_015077180.1">
    <property type="nucleotide sequence ID" value="NC_019425.2"/>
</dbReference>
<evidence type="ECO:0000259" key="1">
    <source>
        <dbReference type="SMART" id="SM00644"/>
    </source>
</evidence>
<dbReference type="Pfam" id="PF01510">
    <property type="entry name" value="Amidase_2"/>
    <property type="match status" value="1"/>
</dbReference>
<organism evidence="2 3">
    <name type="scientific">Carnobacterium maltaromaticum LMA28</name>
    <dbReference type="NCBI Taxonomy" id="1234679"/>
    <lineage>
        <taxon>Bacteria</taxon>
        <taxon>Bacillati</taxon>
        <taxon>Bacillota</taxon>
        <taxon>Bacilli</taxon>
        <taxon>Lactobacillales</taxon>
        <taxon>Carnobacteriaceae</taxon>
        <taxon>Carnobacterium</taxon>
    </lineage>
</organism>
<keyword evidence="2" id="KW-0378">Hydrolase</keyword>
<evidence type="ECO:0000313" key="2">
    <source>
        <dbReference type="EMBL" id="CCO12120.2"/>
    </source>
</evidence>
<reference evidence="3" key="1">
    <citation type="journal article" date="2013" name="Genome Announc.">
        <title>Complete Chromosome Sequence of Carnobacterium maltaromaticum LMA 28.</title>
        <authorList>
            <person name="Cailliez-Grimal C."/>
            <person name="Chaillou S."/>
            <person name="Anba-Mondoloni J."/>
            <person name="Loux V."/>
            <person name="Afzal M.I."/>
            <person name="Rahman A."/>
            <person name="Kergourlay G."/>
            <person name="Champomier-Verges M.C."/>
            <person name="Zagorec M."/>
            <person name="Dalgaard P."/>
            <person name="Leisner J.J."/>
            <person name="Prevost H."/>
            <person name="Revol-Junelles A.M."/>
            <person name="Borges F."/>
        </authorList>
    </citation>
    <scope>NUCLEOTIDE SEQUENCE</scope>
    <source>
        <strain evidence="3">LMA28</strain>
    </source>
</reference>
<dbReference type="InterPro" id="IPR002502">
    <property type="entry name" value="Amidase_domain"/>
</dbReference>
<gene>
    <name evidence="2" type="ORF">BN424_2697</name>
</gene>
<dbReference type="CDD" id="cd06583">
    <property type="entry name" value="PGRP"/>
    <property type="match status" value="1"/>
</dbReference>
<protein>
    <submittedName>
        <fullName evidence="2">N-acetylmuramoyl-L-alanine amidase family protein</fullName>
        <ecNumber evidence="2">3.5.1.28</ecNumber>
    </submittedName>
</protein>
<dbReference type="KEGG" id="cml:BN424_2697"/>
<name>K8E5T2_CARML</name>
<dbReference type="EC" id="3.5.1.28" evidence="2"/>
<feature type="domain" description="N-acetylmuramoyl-L-alanine amidase" evidence="1">
    <location>
        <begin position="5"/>
        <end position="145"/>
    </location>
</feature>